<dbReference type="InterPro" id="IPR025591">
    <property type="entry name" value="RloB"/>
</dbReference>
<evidence type="ECO:0000256" key="1">
    <source>
        <dbReference type="SAM" id="MobiDB-lite"/>
    </source>
</evidence>
<proteinExistence type="predicted"/>
<evidence type="ECO:0000313" key="3">
    <source>
        <dbReference type="Proteomes" id="UP000253250"/>
    </source>
</evidence>
<protein>
    <submittedName>
        <fullName evidence="2">RloB domain-containing protein</fullName>
    </submittedName>
</protein>
<keyword evidence="3" id="KW-1185">Reference proteome</keyword>
<gene>
    <name evidence="2" type="ORF">C4900_03120</name>
</gene>
<reference evidence="2 3" key="1">
    <citation type="submission" date="2018-02" db="EMBL/GenBank/DDBJ databases">
        <title>Insights into the biology of acidophilic members of the Acidiferrobacteraceae family derived from comparative genomic analyses.</title>
        <authorList>
            <person name="Issotta F."/>
            <person name="Thyssen C."/>
            <person name="Mena C."/>
            <person name="Moya A."/>
            <person name="Bellenberg S."/>
            <person name="Sproer C."/>
            <person name="Covarrubias P.C."/>
            <person name="Sand W."/>
            <person name="Quatrini R."/>
            <person name="Vera M."/>
        </authorList>
    </citation>
    <scope>NUCLEOTIDE SEQUENCE [LARGE SCALE GENOMIC DNA]</scope>
    <source>
        <strain evidence="3">m-1</strain>
    </source>
</reference>
<sequence>MVCGKGCRAVLSFLLVARLFAPQGGSPGARLPKRTLWRDPLRWPSGGVRRGATADFPRAEPRSFRRRPGHKAPRSITLIVCEGETEQEYFKALRMHYGLTTAEIVIAEDTKGSTPISVVNYAEEKAREPGGYDRIYCVFDRDHHESFERAREKIRDLASRQKRPLPIKQGSDFDPLL</sequence>
<name>A0A368HJX9_9GAMM</name>
<feature type="region of interest" description="Disordered" evidence="1">
    <location>
        <begin position="48"/>
        <end position="70"/>
    </location>
</feature>
<accession>A0A368HJX9</accession>
<comment type="caution">
    <text evidence="2">The sequence shown here is derived from an EMBL/GenBank/DDBJ whole genome shotgun (WGS) entry which is preliminary data.</text>
</comment>
<evidence type="ECO:0000313" key="2">
    <source>
        <dbReference type="EMBL" id="RCN58768.1"/>
    </source>
</evidence>
<dbReference type="Pfam" id="PF13707">
    <property type="entry name" value="RloB"/>
    <property type="match status" value="1"/>
</dbReference>
<organism evidence="2 3">
    <name type="scientific">Acidiferrobacter thiooxydans</name>
    <dbReference type="NCBI Taxonomy" id="163359"/>
    <lineage>
        <taxon>Bacteria</taxon>
        <taxon>Pseudomonadati</taxon>
        <taxon>Pseudomonadota</taxon>
        <taxon>Gammaproteobacteria</taxon>
        <taxon>Acidiferrobacterales</taxon>
        <taxon>Acidiferrobacteraceae</taxon>
        <taxon>Acidiferrobacter</taxon>
    </lineage>
</organism>
<dbReference type="AlphaFoldDB" id="A0A368HJX9"/>
<dbReference type="EMBL" id="PSYR01000001">
    <property type="protein sequence ID" value="RCN58768.1"/>
    <property type="molecule type" value="Genomic_DNA"/>
</dbReference>
<dbReference type="Proteomes" id="UP000253250">
    <property type="component" value="Unassembled WGS sequence"/>
</dbReference>